<dbReference type="Proteomes" id="UP000180246">
    <property type="component" value="Unassembled WGS sequence"/>
</dbReference>
<evidence type="ECO:0000313" key="4">
    <source>
        <dbReference type="Proteomes" id="UP000180246"/>
    </source>
</evidence>
<dbReference type="RefSeq" id="WP_083415437.1">
    <property type="nucleotide sequence ID" value="NZ_JRYB01000001.1"/>
</dbReference>
<gene>
    <name evidence="3" type="ORF">LO55_3977</name>
</gene>
<dbReference type="InterPro" id="IPR000601">
    <property type="entry name" value="PKD_dom"/>
</dbReference>
<proteinExistence type="predicted"/>
<dbReference type="Gene3D" id="2.60.40.10">
    <property type="entry name" value="Immunoglobulins"/>
    <property type="match status" value="1"/>
</dbReference>
<dbReference type="EMBL" id="JRYB01000001">
    <property type="protein sequence ID" value="OIJ41857.1"/>
    <property type="molecule type" value="Genomic_DNA"/>
</dbReference>
<name>A0A1S2N9U9_9BURK</name>
<dbReference type="PROSITE" id="PS50093">
    <property type="entry name" value="PKD"/>
    <property type="match status" value="1"/>
</dbReference>
<reference evidence="3 4" key="1">
    <citation type="submission" date="2014-10" db="EMBL/GenBank/DDBJ databases">
        <authorList>
            <person name="Seo M.-J."/>
            <person name="Seok Y.J."/>
            <person name="Cha I.-T."/>
        </authorList>
    </citation>
    <scope>NUCLEOTIDE SEQUENCE [LARGE SCALE GENOMIC DNA]</scope>
    <source>
        <strain evidence="3 4">NEU</strain>
    </source>
</reference>
<evidence type="ECO:0000259" key="2">
    <source>
        <dbReference type="PROSITE" id="PS50093"/>
    </source>
</evidence>
<evidence type="ECO:0000256" key="1">
    <source>
        <dbReference type="SAM" id="Phobius"/>
    </source>
</evidence>
<dbReference type="SUPFAM" id="SSF49299">
    <property type="entry name" value="PKD domain"/>
    <property type="match status" value="1"/>
</dbReference>
<organism evidence="3 4">
    <name type="scientific">Massilia timonae</name>
    <dbReference type="NCBI Taxonomy" id="47229"/>
    <lineage>
        <taxon>Bacteria</taxon>
        <taxon>Pseudomonadati</taxon>
        <taxon>Pseudomonadota</taxon>
        <taxon>Betaproteobacteria</taxon>
        <taxon>Burkholderiales</taxon>
        <taxon>Oxalobacteraceae</taxon>
        <taxon>Telluria group</taxon>
        <taxon>Massilia</taxon>
    </lineage>
</organism>
<dbReference type="CDD" id="cd00146">
    <property type="entry name" value="PKD"/>
    <property type="match status" value="1"/>
</dbReference>
<keyword evidence="1" id="KW-0472">Membrane</keyword>
<dbReference type="InterPro" id="IPR014262">
    <property type="entry name" value="HAF_rpt"/>
</dbReference>
<keyword evidence="1" id="KW-1133">Transmembrane helix</keyword>
<sequence>MSTDNIKGGVAACRKDASPLPSWPRRLGVLFVVVAGTVAAVATGSAAGGPAARTSYQVIQLSPDLGATGFINNRDQVVFTETRDGVFRPRLYDAGQVRELGTLGGANAYAVGLNDHGQVVGASEFTPGNATTHAFRWTRGAGMIDLDPAGSADSVAIAVNNKGHVVGRAWFGEPGQTARHAFHWTPQTGIVDLTPGASVSSANDINDAGTAVGFVGVPSGDPEGLPFRWTRSEGVVPLTSFSSRGSDATDINAVGQITGTSTFPGQDGDRAFFWSRQDGIVNLGSGSGQQSEAGRLNDKGLVIGVVEDPFESTRPLAWTRAGGLVEFAGAGVDGVPRDVNNAGQVVGDLESRAFVWTRAGGVVDLNTRVPGAPPGLVLRSARSISDGGAIVALANTGLVLLAPRGDHNAAPVAGPIQVAGPARVGALLSFSVDFKDADPRDAHSATWTWGDGASEAGNVSAKHGAGSVSGQHVYRKAGIYTVRLVIRDSGGKTVTAERRIVVCGAGAHIAGEGAFMSAPDAAAAAQKHAARATYAFLGDPAQPQRASVRFNTVGLRFESTHILAQSVEGGQVRIQGSGAVNGENGYDFTMSAGGWAAGVRDRFHIRIVQRKTGARDGVVVYDNGAAGAGPVEGSVVESGSTLSVSPR</sequence>
<protein>
    <recommendedName>
        <fullName evidence="2">PKD domain-containing protein</fullName>
    </recommendedName>
</protein>
<feature type="domain" description="PKD" evidence="2">
    <location>
        <begin position="431"/>
        <end position="502"/>
    </location>
</feature>
<comment type="caution">
    <text evidence="3">The sequence shown here is derived from an EMBL/GenBank/DDBJ whole genome shotgun (WGS) entry which is preliminary data.</text>
</comment>
<dbReference type="InterPro" id="IPR013783">
    <property type="entry name" value="Ig-like_fold"/>
</dbReference>
<dbReference type="InterPro" id="IPR035986">
    <property type="entry name" value="PKD_dom_sf"/>
</dbReference>
<keyword evidence="1" id="KW-0812">Transmembrane</keyword>
<dbReference type="Pfam" id="PF18911">
    <property type="entry name" value="PKD_4"/>
    <property type="match status" value="1"/>
</dbReference>
<dbReference type="NCBIfam" id="TIGR02913">
    <property type="entry name" value="HAF_rpt"/>
    <property type="match status" value="2"/>
</dbReference>
<feature type="transmembrane region" description="Helical" evidence="1">
    <location>
        <begin position="27"/>
        <end position="47"/>
    </location>
</feature>
<accession>A0A1S2N9U9</accession>
<evidence type="ECO:0000313" key="3">
    <source>
        <dbReference type="EMBL" id="OIJ41857.1"/>
    </source>
</evidence>
<dbReference type="AlphaFoldDB" id="A0A1S2N9U9"/>